<sequence length="84" mass="9596">MLKMQGLSASSIKKNPSLLPLYACIGAGGLLALWYTLRLAIRSPDVSWLNKKEAEPWNYYKDKQYKLLSPARDYSKEKSPTPEY</sequence>
<protein>
    <submittedName>
        <fullName evidence="3">Cytochrome c oxidase subunit NDUFA4</fullName>
    </submittedName>
</protein>
<accession>A0A6P3WS02</accession>
<keyword evidence="2" id="KW-1185">Reference proteome</keyword>
<dbReference type="CTD" id="317928"/>
<evidence type="ECO:0000313" key="2">
    <source>
        <dbReference type="Proteomes" id="UP000515204"/>
    </source>
</evidence>
<keyword evidence="1" id="KW-1133">Transmembrane helix</keyword>
<feature type="transmembrane region" description="Helical" evidence="1">
    <location>
        <begin position="20"/>
        <end position="41"/>
    </location>
</feature>
<organism evidence="2 3">
    <name type="scientific">Dinoponera quadriceps</name>
    <name type="common">South American ant</name>
    <dbReference type="NCBI Taxonomy" id="609295"/>
    <lineage>
        <taxon>Eukaryota</taxon>
        <taxon>Metazoa</taxon>
        <taxon>Ecdysozoa</taxon>
        <taxon>Arthropoda</taxon>
        <taxon>Hexapoda</taxon>
        <taxon>Insecta</taxon>
        <taxon>Pterygota</taxon>
        <taxon>Neoptera</taxon>
        <taxon>Endopterygota</taxon>
        <taxon>Hymenoptera</taxon>
        <taxon>Apocrita</taxon>
        <taxon>Aculeata</taxon>
        <taxon>Formicoidea</taxon>
        <taxon>Formicidae</taxon>
        <taxon>Ponerinae</taxon>
        <taxon>Ponerini</taxon>
        <taxon>Dinoponera</taxon>
    </lineage>
</organism>
<dbReference type="PANTHER" id="PTHR14256:SF1">
    <property type="entry name" value="GEO09626P1"/>
    <property type="match status" value="1"/>
</dbReference>
<dbReference type="OrthoDB" id="5511684at2759"/>
<proteinExistence type="predicted"/>
<dbReference type="InterPro" id="IPR010530">
    <property type="entry name" value="B12D"/>
</dbReference>
<evidence type="ECO:0000256" key="1">
    <source>
        <dbReference type="SAM" id="Phobius"/>
    </source>
</evidence>
<dbReference type="RefSeq" id="XP_014468489.1">
    <property type="nucleotide sequence ID" value="XM_014613003.1"/>
</dbReference>
<dbReference type="Proteomes" id="UP000515204">
    <property type="component" value="Unplaced"/>
</dbReference>
<keyword evidence="1" id="KW-0472">Membrane</keyword>
<dbReference type="Pfam" id="PF06522">
    <property type="entry name" value="B12D"/>
    <property type="match status" value="1"/>
</dbReference>
<dbReference type="KEGG" id="dqu:106741224"/>
<gene>
    <name evidence="3" type="primary">LOC106741224</name>
</gene>
<reference evidence="3" key="1">
    <citation type="submission" date="2025-08" db="UniProtKB">
        <authorList>
            <consortium name="RefSeq"/>
        </authorList>
    </citation>
    <scope>IDENTIFICATION</scope>
</reference>
<keyword evidence="1" id="KW-0812">Transmembrane</keyword>
<dbReference type="GeneID" id="106741224"/>
<dbReference type="AlphaFoldDB" id="A0A6P3WS02"/>
<name>A0A6P3WS02_DINQU</name>
<dbReference type="PANTHER" id="PTHR14256">
    <property type="entry name" value="NADH-UBIQUINONE OXIDOREDUCTASE MLRQ SUBUNIT"/>
    <property type="match status" value="1"/>
</dbReference>
<evidence type="ECO:0000313" key="3">
    <source>
        <dbReference type="RefSeq" id="XP_014468489.1"/>
    </source>
</evidence>